<dbReference type="Pfam" id="PF13185">
    <property type="entry name" value="GAF_2"/>
    <property type="match status" value="1"/>
</dbReference>
<keyword evidence="6" id="KW-0902">Two-component regulatory system</keyword>
<dbReference type="Gene3D" id="3.30.565.10">
    <property type="entry name" value="Histidine kinase-like ATPase, C-terminal domain"/>
    <property type="match status" value="1"/>
</dbReference>
<feature type="coiled-coil region" evidence="8">
    <location>
        <begin position="170"/>
        <end position="201"/>
    </location>
</feature>
<dbReference type="PANTHER" id="PTHR43711">
    <property type="entry name" value="TWO-COMPONENT HISTIDINE KINASE"/>
    <property type="match status" value="1"/>
</dbReference>
<dbReference type="SUPFAM" id="SSF47384">
    <property type="entry name" value="Homodimeric domain of signal transducing histidine kinase"/>
    <property type="match status" value="1"/>
</dbReference>
<dbReference type="EC" id="2.7.13.3" evidence="2"/>
<dbReference type="AlphaFoldDB" id="A0A0G0U070"/>
<proteinExistence type="predicted"/>
<dbReference type="InterPro" id="IPR050736">
    <property type="entry name" value="Sensor_HK_Regulatory"/>
</dbReference>
<keyword evidence="8" id="KW-0175">Coiled coil</keyword>
<gene>
    <name evidence="10" type="ORF">UU29_C0012G0016</name>
</gene>
<evidence type="ECO:0000259" key="9">
    <source>
        <dbReference type="PROSITE" id="PS50109"/>
    </source>
</evidence>
<comment type="caution">
    <text evidence="10">The sequence shown here is derived from an EMBL/GenBank/DDBJ whole genome shotgun (WGS) entry which is preliminary data.</text>
</comment>
<evidence type="ECO:0000256" key="2">
    <source>
        <dbReference type="ARBA" id="ARBA00012438"/>
    </source>
</evidence>
<evidence type="ECO:0000256" key="1">
    <source>
        <dbReference type="ARBA" id="ARBA00000085"/>
    </source>
</evidence>
<accession>A0A0G0U070</accession>
<dbReference type="Proteomes" id="UP000034601">
    <property type="component" value="Unassembled WGS sequence"/>
</dbReference>
<evidence type="ECO:0000256" key="4">
    <source>
        <dbReference type="ARBA" id="ARBA00022679"/>
    </source>
</evidence>
<dbReference type="GO" id="GO:0006355">
    <property type="term" value="P:regulation of DNA-templated transcription"/>
    <property type="evidence" value="ECO:0007669"/>
    <property type="project" value="InterPro"/>
</dbReference>
<dbReference type="PRINTS" id="PR00344">
    <property type="entry name" value="BCTRLSENSOR"/>
</dbReference>
<dbReference type="Pfam" id="PF02518">
    <property type="entry name" value="HATPase_c"/>
    <property type="match status" value="1"/>
</dbReference>
<dbReference type="SUPFAM" id="SSF55874">
    <property type="entry name" value="ATPase domain of HSP90 chaperone/DNA topoisomerase II/histidine kinase"/>
    <property type="match status" value="1"/>
</dbReference>
<dbReference type="PANTHER" id="PTHR43711:SF1">
    <property type="entry name" value="HISTIDINE KINASE 1"/>
    <property type="match status" value="1"/>
</dbReference>
<keyword evidence="7" id="KW-0472">Membrane</keyword>
<reference evidence="10 11" key="1">
    <citation type="journal article" date="2015" name="Nature">
        <title>rRNA introns, odd ribosomes, and small enigmatic genomes across a large radiation of phyla.</title>
        <authorList>
            <person name="Brown C.T."/>
            <person name="Hug L.A."/>
            <person name="Thomas B.C."/>
            <person name="Sharon I."/>
            <person name="Castelle C.J."/>
            <person name="Singh A."/>
            <person name="Wilkins M.J."/>
            <person name="Williams K.H."/>
            <person name="Banfield J.F."/>
        </authorList>
    </citation>
    <scope>NUCLEOTIDE SEQUENCE [LARGE SCALE GENOMIC DNA]</scope>
</reference>
<dbReference type="EMBL" id="LCAB01000012">
    <property type="protein sequence ID" value="KKR82478.1"/>
    <property type="molecule type" value="Genomic_DNA"/>
</dbReference>
<dbReference type="InterPro" id="IPR036097">
    <property type="entry name" value="HisK_dim/P_sf"/>
</dbReference>
<dbReference type="SMART" id="SM00388">
    <property type="entry name" value="HisKA"/>
    <property type="match status" value="1"/>
</dbReference>
<dbReference type="CDD" id="cd00075">
    <property type="entry name" value="HATPase"/>
    <property type="match status" value="1"/>
</dbReference>
<evidence type="ECO:0000256" key="5">
    <source>
        <dbReference type="ARBA" id="ARBA00022777"/>
    </source>
</evidence>
<evidence type="ECO:0000313" key="11">
    <source>
        <dbReference type="Proteomes" id="UP000034601"/>
    </source>
</evidence>
<dbReference type="Pfam" id="PF00512">
    <property type="entry name" value="HisKA"/>
    <property type="match status" value="1"/>
</dbReference>
<dbReference type="NCBIfam" id="TIGR00229">
    <property type="entry name" value="sensory_box"/>
    <property type="match status" value="1"/>
</dbReference>
<dbReference type="InterPro" id="IPR004358">
    <property type="entry name" value="Sig_transdc_His_kin-like_C"/>
</dbReference>
<dbReference type="InterPro" id="IPR035965">
    <property type="entry name" value="PAS-like_dom_sf"/>
</dbReference>
<dbReference type="InterPro" id="IPR013767">
    <property type="entry name" value="PAS_fold"/>
</dbReference>
<evidence type="ECO:0000256" key="6">
    <source>
        <dbReference type="ARBA" id="ARBA00023012"/>
    </source>
</evidence>
<dbReference type="Gene3D" id="3.30.450.40">
    <property type="match status" value="1"/>
</dbReference>
<dbReference type="CDD" id="cd00082">
    <property type="entry name" value="HisKA"/>
    <property type="match status" value="1"/>
</dbReference>
<dbReference type="Gene3D" id="3.30.450.20">
    <property type="entry name" value="PAS domain"/>
    <property type="match status" value="1"/>
</dbReference>
<evidence type="ECO:0000256" key="3">
    <source>
        <dbReference type="ARBA" id="ARBA00022553"/>
    </source>
</evidence>
<dbReference type="InterPro" id="IPR005467">
    <property type="entry name" value="His_kinase_dom"/>
</dbReference>
<evidence type="ECO:0000313" key="10">
    <source>
        <dbReference type="EMBL" id="KKR82478.1"/>
    </source>
</evidence>
<dbReference type="FunFam" id="1.10.287.130:FF:000001">
    <property type="entry name" value="Two-component sensor histidine kinase"/>
    <property type="match status" value="1"/>
</dbReference>
<dbReference type="InterPro" id="IPR029016">
    <property type="entry name" value="GAF-like_dom_sf"/>
</dbReference>
<dbReference type="FunFam" id="3.30.565.10:FF:000006">
    <property type="entry name" value="Sensor histidine kinase WalK"/>
    <property type="match status" value="1"/>
</dbReference>
<dbReference type="PROSITE" id="PS50109">
    <property type="entry name" value="HIS_KIN"/>
    <property type="match status" value="1"/>
</dbReference>
<dbReference type="GO" id="GO:0000155">
    <property type="term" value="F:phosphorelay sensor kinase activity"/>
    <property type="evidence" value="ECO:0007669"/>
    <property type="project" value="InterPro"/>
</dbReference>
<dbReference type="InterPro" id="IPR003018">
    <property type="entry name" value="GAF"/>
</dbReference>
<dbReference type="InterPro" id="IPR003661">
    <property type="entry name" value="HisK_dim/P_dom"/>
</dbReference>
<dbReference type="Gene3D" id="1.10.287.130">
    <property type="match status" value="1"/>
</dbReference>
<dbReference type="InterPro" id="IPR000014">
    <property type="entry name" value="PAS"/>
</dbReference>
<dbReference type="SMART" id="SM00387">
    <property type="entry name" value="HATPase_c"/>
    <property type="match status" value="1"/>
</dbReference>
<dbReference type="InterPro" id="IPR003594">
    <property type="entry name" value="HATPase_dom"/>
</dbReference>
<evidence type="ECO:0000256" key="7">
    <source>
        <dbReference type="ARBA" id="ARBA00023136"/>
    </source>
</evidence>
<comment type="catalytic activity">
    <reaction evidence="1">
        <text>ATP + protein L-histidine = ADP + protein N-phospho-L-histidine.</text>
        <dbReference type="EC" id="2.7.13.3"/>
    </reaction>
</comment>
<organism evidence="10 11">
    <name type="scientific">Candidatus Daviesbacteria bacterium GW2011_GWA2_40_9</name>
    <dbReference type="NCBI Taxonomy" id="1618424"/>
    <lineage>
        <taxon>Bacteria</taxon>
        <taxon>Candidatus Daviesiibacteriota</taxon>
    </lineage>
</organism>
<name>A0A0G0U070_9BACT</name>
<keyword evidence="4" id="KW-0808">Transferase</keyword>
<protein>
    <recommendedName>
        <fullName evidence="2">histidine kinase</fullName>
        <ecNumber evidence="2">2.7.13.3</ecNumber>
    </recommendedName>
</protein>
<sequence length="553" mass="62194">MALKTEQRLAAQFEIVRVLSQHQSHDKSISEVLGVIGRLLGWTMGALWVVDKKKNLLVYHQLWSISPHKMAKFEEATKKFKFSKGVGLPGRVWAAKKACWIEDVTKDSNFLRARAASAAGLHGAFAFPLIYRQKVLGVIDFFHHQIVTPDLDLLEMMNSVGHQIGYFLAHKAVEEEREILLKEVEKAREKAEQVAIESEERASELDAVFMALVDALLVYDVKGVVVGANFSAMRMFGFNPIGQDQVNLSISLQSRHRRGEIISKDEMLSTQALKGNVISSKHLILKDASGKDIMVVASASPIRHRDKVTGAVVILHDVSESWQVEKQKDTFIATASHEIKTPVTTIKAFIQILQKRLDKSEEGEASRYLSKVDLQLNRLTGLIEELLDVTRIEAGKLDLHWEELDIDELVNETVEDFQRIADTHCLIRHGRVESTIMGDRDRLNQVLINLISNAIKYSPQSNKIVVRTAKKKNEVVVSIQDFGIGIPKKDRPQIFERFYRVKNATGERFGGLGLGLYISSEIILKHGGRIGVRSEEGRGSTFFFTLPLKGKED</sequence>
<dbReference type="SUPFAM" id="SSF55785">
    <property type="entry name" value="PYP-like sensor domain (PAS domain)"/>
    <property type="match status" value="1"/>
</dbReference>
<keyword evidence="3" id="KW-0597">Phosphoprotein</keyword>
<dbReference type="InterPro" id="IPR036890">
    <property type="entry name" value="HATPase_C_sf"/>
</dbReference>
<evidence type="ECO:0000256" key="8">
    <source>
        <dbReference type="SAM" id="Coils"/>
    </source>
</evidence>
<feature type="domain" description="Histidine kinase" evidence="9">
    <location>
        <begin position="334"/>
        <end position="550"/>
    </location>
</feature>
<keyword evidence="5 10" id="KW-0418">Kinase</keyword>
<dbReference type="SUPFAM" id="SSF55781">
    <property type="entry name" value="GAF domain-like"/>
    <property type="match status" value="1"/>
</dbReference>
<dbReference type="SMART" id="SM00065">
    <property type="entry name" value="GAF"/>
    <property type="match status" value="1"/>
</dbReference>
<dbReference type="Pfam" id="PF00989">
    <property type="entry name" value="PAS"/>
    <property type="match status" value="1"/>
</dbReference>